<dbReference type="InterPro" id="IPR008271">
    <property type="entry name" value="Ser/Thr_kinase_AS"/>
</dbReference>
<evidence type="ECO:0000256" key="8">
    <source>
        <dbReference type="ARBA" id="ARBA00048679"/>
    </source>
</evidence>
<dbReference type="OrthoDB" id="6513151at2759"/>
<keyword evidence="6 10" id="KW-0067">ATP-binding</keyword>
<dbReference type="STRING" id="764103.G7DUS2"/>
<dbReference type="FunFam" id="1.10.510.10:FF:000183">
    <property type="entry name" value="Serine/threonine-protein kinase hal4"/>
    <property type="match status" value="1"/>
</dbReference>
<evidence type="ECO:0000256" key="10">
    <source>
        <dbReference type="PROSITE-ProRule" id="PRU10141"/>
    </source>
</evidence>
<feature type="binding site" evidence="10">
    <location>
        <position position="471"/>
    </location>
    <ligand>
        <name>ATP</name>
        <dbReference type="ChEBI" id="CHEBI:30616"/>
    </ligand>
</feature>
<evidence type="ECO:0000256" key="11">
    <source>
        <dbReference type="SAM" id="MobiDB-lite"/>
    </source>
</evidence>
<feature type="compositionally biased region" description="Basic and acidic residues" evidence="11">
    <location>
        <begin position="408"/>
        <end position="425"/>
    </location>
</feature>
<dbReference type="AlphaFoldDB" id="G7DUS2"/>
<reference evidence="13 14" key="2">
    <citation type="journal article" date="2012" name="Open Biol.">
        <title>Characteristics of nucleosomes and linker DNA regions on the genome of the basidiomycete Mixia osmundae revealed by mono- and dinucleosome mapping.</title>
        <authorList>
            <person name="Nishida H."/>
            <person name="Kondo S."/>
            <person name="Matsumoto T."/>
            <person name="Suzuki Y."/>
            <person name="Yoshikawa H."/>
            <person name="Taylor T.D."/>
            <person name="Sugiyama J."/>
        </authorList>
    </citation>
    <scope>NUCLEOTIDE SEQUENCE [LARGE SCALE GENOMIC DNA]</scope>
    <source>
        <strain evidence="14">CBS 9802 / IAM 14324 / JCM 22182 / KY 12970</strain>
    </source>
</reference>
<feature type="compositionally biased region" description="Pro residues" evidence="11">
    <location>
        <begin position="257"/>
        <end position="266"/>
    </location>
</feature>
<gene>
    <name evidence="13" type="primary">Mo00983</name>
    <name evidence="13" type="ORF">E5Q_00983</name>
</gene>
<evidence type="ECO:0000256" key="9">
    <source>
        <dbReference type="ARBA" id="ARBA00078109"/>
    </source>
</evidence>
<dbReference type="PANTHER" id="PTHR24346">
    <property type="entry name" value="MAP/MICROTUBULE AFFINITY-REGULATING KINASE"/>
    <property type="match status" value="1"/>
</dbReference>
<name>G7DUS2_MIXOS</name>
<feature type="compositionally biased region" description="Low complexity" evidence="11">
    <location>
        <begin position="176"/>
        <end position="197"/>
    </location>
</feature>
<feature type="compositionally biased region" description="Basic and acidic residues" evidence="11">
    <location>
        <begin position="283"/>
        <end position="294"/>
    </location>
</feature>
<dbReference type="GO" id="GO:0045719">
    <property type="term" value="P:negative regulation of glycogen biosynthetic process"/>
    <property type="evidence" value="ECO:0007669"/>
    <property type="project" value="TreeGrafter"/>
</dbReference>
<proteinExistence type="predicted"/>
<keyword evidence="3" id="KW-0808">Transferase</keyword>
<dbReference type="EC" id="2.7.11.1" evidence="1"/>
<dbReference type="SMART" id="SM00220">
    <property type="entry name" value="S_TKc"/>
    <property type="match status" value="1"/>
</dbReference>
<comment type="catalytic activity">
    <reaction evidence="7">
        <text>L-threonyl-[protein] + ATP = O-phospho-L-threonyl-[protein] + ADP + H(+)</text>
        <dbReference type="Rhea" id="RHEA:46608"/>
        <dbReference type="Rhea" id="RHEA-COMP:11060"/>
        <dbReference type="Rhea" id="RHEA-COMP:11605"/>
        <dbReference type="ChEBI" id="CHEBI:15378"/>
        <dbReference type="ChEBI" id="CHEBI:30013"/>
        <dbReference type="ChEBI" id="CHEBI:30616"/>
        <dbReference type="ChEBI" id="CHEBI:61977"/>
        <dbReference type="ChEBI" id="CHEBI:456216"/>
        <dbReference type="EC" id="2.7.11.1"/>
    </reaction>
</comment>
<dbReference type="InterPro" id="IPR000719">
    <property type="entry name" value="Prot_kinase_dom"/>
</dbReference>
<feature type="compositionally biased region" description="Basic and acidic residues" evidence="11">
    <location>
        <begin position="354"/>
        <end position="366"/>
    </location>
</feature>
<dbReference type="GO" id="GO:0005829">
    <property type="term" value="C:cytosol"/>
    <property type="evidence" value="ECO:0007669"/>
    <property type="project" value="TreeGrafter"/>
</dbReference>
<keyword evidence="5" id="KW-0418">Kinase</keyword>
<evidence type="ECO:0000313" key="13">
    <source>
        <dbReference type="EMBL" id="GAA94332.1"/>
    </source>
</evidence>
<reference evidence="13 14" key="1">
    <citation type="journal article" date="2011" name="J. Gen. Appl. Microbiol.">
        <title>Draft genome sequencing of the enigmatic basidiomycete Mixia osmundae.</title>
        <authorList>
            <person name="Nishida H."/>
            <person name="Nagatsuka Y."/>
            <person name="Sugiyama J."/>
        </authorList>
    </citation>
    <scope>NUCLEOTIDE SEQUENCE [LARGE SCALE GENOMIC DNA]</scope>
    <source>
        <strain evidence="14">CBS 9802 / IAM 14324 / JCM 22182 / KY 12970</strain>
    </source>
</reference>
<dbReference type="Gene3D" id="1.10.510.10">
    <property type="entry name" value="Transferase(Phosphotransferase) domain 1"/>
    <property type="match status" value="1"/>
</dbReference>
<evidence type="ECO:0000259" key="12">
    <source>
        <dbReference type="PROSITE" id="PS50011"/>
    </source>
</evidence>
<evidence type="ECO:0000256" key="1">
    <source>
        <dbReference type="ARBA" id="ARBA00012513"/>
    </source>
</evidence>
<dbReference type="PROSITE" id="PS00107">
    <property type="entry name" value="PROTEIN_KINASE_ATP"/>
    <property type="match status" value="1"/>
</dbReference>
<keyword evidence="14" id="KW-1185">Reference proteome</keyword>
<evidence type="ECO:0000313" key="14">
    <source>
        <dbReference type="Proteomes" id="UP000009131"/>
    </source>
</evidence>
<keyword evidence="4 10" id="KW-0547">Nucleotide-binding</keyword>
<evidence type="ECO:0000256" key="6">
    <source>
        <dbReference type="ARBA" id="ARBA00022840"/>
    </source>
</evidence>
<dbReference type="PROSITE" id="PS00108">
    <property type="entry name" value="PROTEIN_KINASE_ST"/>
    <property type="match status" value="1"/>
</dbReference>
<dbReference type="Proteomes" id="UP000009131">
    <property type="component" value="Unassembled WGS sequence"/>
</dbReference>
<evidence type="ECO:0000256" key="5">
    <source>
        <dbReference type="ARBA" id="ARBA00022777"/>
    </source>
</evidence>
<feature type="region of interest" description="Disordered" evidence="11">
    <location>
        <begin position="101"/>
        <end position="430"/>
    </location>
</feature>
<dbReference type="RefSeq" id="XP_014566014.1">
    <property type="nucleotide sequence ID" value="XM_014710528.1"/>
</dbReference>
<feature type="compositionally biased region" description="Polar residues" evidence="11">
    <location>
        <begin position="103"/>
        <end position="112"/>
    </location>
</feature>
<sequence length="721" mass="77534">MADLEKTASTGIPLGKRESHKTHHPEEGAGSKAGLDLATSPASSAAGDHRPGNAQTSSAVSSAVSEVDGSEKLAMSSAPIITHHAELGSKLQEAIKPIVPSTEAAQSGQVNGSSNHSSASSTPQLPESNSSNFLSATNLRKAGLSIGHGQHPHHQNLHQHLLKTPEKGMSSNATPGASVSASSDAGGSSVAADIPAARGPPPAPSATFARDADESVSPSRPVGTPRSASQAAQGDNVKAPVAARSQSANQSSAAVMAPPPPPSPRPPNDRQRSVFGKLFQGSDARREAAAHKSGAESGAESDSGFRLRRKSKSEAHHPPEASMAALEIRDSLAAEQGSAIANDHKAAPSKPALSRRESTSEKDKQALSRQPSTSKKSESKEGGVANTLKDLVDRHAPKMARKSSVTSKRSDDGKSDGESHYEGSRKGPASTTSLLKKYGVCEKVAIGKGATAVVRLAHKWDRTNERLYAVKEFRKRRKNETEKEYVKKLTSEFCISSTLHHANVVETVDLVQDEQQHWCEVMEYCPGGDLYGAIKKGNMSTPTINSYFKEMIHGINYLHSMGVAHRDIKPENLLLDAFGHVKITDFGVSDVFRMCWEKQTHMSKGLCGSEPYIAPEQFDNKEYDARLVDVWAAAVVFYCLVFQELPWRVARLSDPSYQSYVSAYAESPSPPPLGNVSPRECRSLVKHMLDPNIKTRYNTESVMNDEWFKSITILESRPIEK</sequence>
<comment type="caution">
    <text evidence="13">The sequence shown here is derived from an EMBL/GenBank/DDBJ whole genome shotgun (WGS) entry which is preliminary data.</text>
</comment>
<evidence type="ECO:0000256" key="3">
    <source>
        <dbReference type="ARBA" id="ARBA00022679"/>
    </source>
</evidence>
<feature type="domain" description="Protein kinase" evidence="12">
    <location>
        <begin position="440"/>
        <end position="708"/>
    </location>
</feature>
<dbReference type="CDD" id="cd13994">
    <property type="entry name" value="STKc_HAL4_like"/>
    <property type="match status" value="1"/>
</dbReference>
<dbReference type="Pfam" id="PF00069">
    <property type="entry name" value="Pkinase"/>
    <property type="match status" value="1"/>
</dbReference>
<feature type="compositionally biased region" description="Low complexity" evidence="11">
    <location>
        <begin position="242"/>
        <end position="254"/>
    </location>
</feature>
<dbReference type="GO" id="GO:0005524">
    <property type="term" value="F:ATP binding"/>
    <property type="evidence" value="ECO:0007669"/>
    <property type="project" value="UniProtKB-UniRule"/>
</dbReference>
<dbReference type="OMA" id="QMSSMYQ"/>
<dbReference type="HOGENOM" id="CLU_383599_0_0_1"/>
<dbReference type="FunCoup" id="G7DUS2">
    <property type="interactions" value="60"/>
</dbReference>
<dbReference type="GO" id="GO:0005634">
    <property type="term" value="C:nucleus"/>
    <property type="evidence" value="ECO:0007669"/>
    <property type="project" value="TreeGrafter"/>
</dbReference>
<evidence type="ECO:0000256" key="7">
    <source>
        <dbReference type="ARBA" id="ARBA00047899"/>
    </source>
</evidence>
<dbReference type="InterPro" id="IPR011009">
    <property type="entry name" value="Kinase-like_dom_sf"/>
</dbReference>
<accession>G7DUS2</accession>
<dbReference type="InParanoid" id="G7DUS2"/>
<dbReference type="InterPro" id="IPR017441">
    <property type="entry name" value="Protein_kinase_ATP_BS"/>
</dbReference>
<dbReference type="PROSITE" id="PS50011">
    <property type="entry name" value="PROTEIN_KINASE_DOM"/>
    <property type="match status" value="1"/>
</dbReference>
<feature type="compositionally biased region" description="Basic residues" evidence="11">
    <location>
        <begin position="150"/>
        <end position="161"/>
    </location>
</feature>
<comment type="catalytic activity">
    <reaction evidence="8">
        <text>L-seryl-[protein] + ATP = O-phospho-L-seryl-[protein] + ADP + H(+)</text>
        <dbReference type="Rhea" id="RHEA:17989"/>
        <dbReference type="Rhea" id="RHEA-COMP:9863"/>
        <dbReference type="Rhea" id="RHEA-COMP:11604"/>
        <dbReference type="ChEBI" id="CHEBI:15378"/>
        <dbReference type="ChEBI" id="CHEBI:29999"/>
        <dbReference type="ChEBI" id="CHEBI:30616"/>
        <dbReference type="ChEBI" id="CHEBI:83421"/>
        <dbReference type="ChEBI" id="CHEBI:456216"/>
        <dbReference type="EC" id="2.7.11.1"/>
    </reaction>
</comment>
<feature type="region of interest" description="Disordered" evidence="11">
    <location>
        <begin position="1"/>
        <end position="71"/>
    </location>
</feature>
<dbReference type="PANTHER" id="PTHR24346:SF51">
    <property type="entry name" value="PAS DOMAIN-CONTAINING SERINE_THREONINE-PROTEIN KINASE"/>
    <property type="match status" value="1"/>
</dbReference>
<dbReference type="GO" id="GO:0030003">
    <property type="term" value="P:intracellular monoatomic cation homeostasis"/>
    <property type="evidence" value="ECO:0007669"/>
    <property type="project" value="UniProtKB-ARBA"/>
</dbReference>
<feature type="compositionally biased region" description="Polar residues" evidence="11">
    <location>
        <begin position="122"/>
        <end position="138"/>
    </location>
</feature>
<evidence type="ECO:0000256" key="2">
    <source>
        <dbReference type="ARBA" id="ARBA00022527"/>
    </source>
</evidence>
<dbReference type="EMBL" id="BABT02000032">
    <property type="protein sequence ID" value="GAA94332.1"/>
    <property type="molecule type" value="Genomic_DNA"/>
</dbReference>
<dbReference type="GO" id="GO:0035556">
    <property type="term" value="P:intracellular signal transduction"/>
    <property type="evidence" value="ECO:0007669"/>
    <property type="project" value="TreeGrafter"/>
</dbReference>
<keyword evidence="2" id="KW-0723">Serine/threonine-protein kinase</keyword>
<feature type="compositionally biased region" description="Low complexity" evidence="11">
    <location>
        <begin position="295"/>
        <end position="304"/>
    </location>
</feature>
<protein>
    <recommendedName>
        <fullName evidence="1">non-specific serine/threonine protein kinase</fullName>
        <ecNumber evidence="1">2.7.11.1</ecNumber>
    </recommendedName>
    <alternativeName>
        <fullName evidence="9">Halotolerance protein 4</fullName>
    </alternativeName>
</protein>
<evidence type="ECO:0000256" key="4">
    <source>
        <dbReference type="ARBA" id="ARBA00022741"/>
    </source>
</evidence>
<dbReference type="eggNOG" id="KOG0590">
    <property type="taxonomic scope" value="Eukaryota"/>
</dbReference>
<dbReference type="SUPFAM" id="SSF56112">
    <property type="entry name" value="Protein kinase-like (PK-like)"/>
    <property type="match status" value="1"/>
</dbReference>
<dbReference type="GO" id="GO:0004674">
    <property type="term" value="F:protein serine/threonine kinase activity"/>
    <property type="evidence" value="ECO:0007669"/>
    <property type="project" value="UniProtKB-KW"/>
</dbReference>
<organism evidence="13 14">
    <name type="scientific">Mixia osmundae (strain CBS 9802 / IAM 14324 / JCM 22182 / KY 12970)</name>
    <dbReference type="NCBI Taxonomy" id="764103"/>
    <lineage>
        <taxon>Eukaryota</taxon>
        <taxon>Fungi</taxon>
        <taxon>Dikarya</taxon>
        <taxon>Basidiomycota</taxon>
        <taxon>Pucciniomycotina</taxon>
        <taxon>Mixiomycetes</taxon>
        <taxon>Mixiales</taxon>
        <taxon>Mixiaceae</taxon>
        <taxon>Mixia</taxon>
    </lineage>
</organism>